<proteinExistence type="predicted"/>
<dbReference type="STRING" id="35752.SAMN05421541_102228"/>
<keyword evidence="2" id="KW-1185">Reference proteome</keyword>
<dbReference type="OrthoDB" id="1767513at2"/>
<protein>
    <submittedName>
        <fullName evidence="1">Uncharacterized protein</fullName>
    </submittedName>
</protein>
<accession>A0A1I2BBY8</accession>
<gene>
    <name evidence="1" type="ORF">SAMN05421541_102228</name>
</gene>
<dbReference type="AlphaFoldDB" id="A0A1I2BBY8"/>
<evidence type="ECO:0000313" key="1">
    <source>
        <dbReference type="EMBL" id="SFE53487.1"/>
    </source>
</evidence>
<dbReference type="Proteomes" id="UP000199645">
    <property type="component" value="Unassembled WGS sequence"/>
</dbReference>
<dbReference type="EMBL" id="FONV01000002">
    <property type="protein sequence ID" value="SFE53487.1"/>
    <property type="molecule type" value="Genomic_DNA"/>
</dbReference>
<organism evidence="1 2">
    <name type="scientific">Actinoplanes philippinensis</name>
    <dbReference type="NCBI Taxonomy" id="35752"/>
    <lineage>
        <taxon>Bacteria</taxon>
        <taxon>Bacillati</taxon>
        <taxon>Actinomycetota</taxon>
        <taxon>Actinomycetes</taxon>
        <taxon>Micromonosporales</taxon>
        <taxon>Micromonosporaceae</taxon>
        <taxon>Actinoplanes</taxon>
    </lineage>
</organism>
<sequence length="237" mass="26595">MPTPDQMVVAAAQAALRPLGLRRQNRTRTWVEDRGWWLLLVVLERARGGDTRLAVAAKFLWGPMPEFTYDLGGPVYWREDTGDFATERRQDGHVWVQAVRHVRDDQFATDLEQVTGIARRRVEQLRQEIPTPADVARVLSARQSRINATSWWHAFHTGAAAGLSGEAALARKHFDRIRPDRLAVAWEHDLGRRAAALGALADDPPALFHRLRDDIAEMRSGLGLPDTPGGVPPEPVW</sequence>
<dbReference type="RefSeq" id="WP_143133618.1">
    <property type="nucleotide sequence ID" value="NZ_BOMT01000016.1"/>
</dbReference>
<name>A0A1I2BBY8_9ACTN</name>
<reference evidence="1 2" key="1">
    <citation type="submission" date="2016-10" db="EMBL/GenBank/DDBJ databases">
        <authorList>
            <person name="de Groot N.N."/>
        </authorList>
    </citation>
    <scope>NUCLEOTIDE SEQUENCE [LARGE SCALE GENOMIC DNA]</scope>
    <source>
        <strain evidence="1 2">DSM 43019</strain>
    </source>
</reference>
<evidence type="ECO:0000313" key="2">
    <source>
        <dbReference type="Proteomes" id="UP000199645"/>
    </source>
</evidence>